<name>A0ACB8AC34_9AGAM</name>
<reference evidence="1" key="1">
    <citation type="journal article" date="2021" name="New Phytol.">
        <title>Evolutionary innovations through gain and loss of genes in the ectomycorrhizal Boletales.</title>
        <authorList>
            <person name="Wu G."/>
            <person name="Miyauchi S."/>
            <person name="Morin E."/>
            <person name="Kuo A."/>
            <person name="Drula E."/>
            <person name="Varga T."/>
            <person name="Kohler A."/>
            <person name="Feng B."/>
            <person name="Cao Y."/>
            <person name="Lipzen A."/>
            <person name="Daum C."/>
            <person name="Hundley H."/>
            <person name="Pangilinan J."/>
            <person name="Johnson J."/>
            <person name="Barry K."/>
            <person name="LaButti K."/>
            <person name="Ng V."/>
            <person name="Ahrendt S."/>
            <person name="Min B."/>
            <person name="Choi I.G."/>
            <person name="Park H."/>
            <person name="Plett J.M."/>
            <person name="Magnuson J."/>
            <person name="Spatafora J.W."/>
            <person name="Nagy L.G."/>
            <person name="Henrissat B."/>
            <person name="Grigoriev I.V."/>
            <person name="Yang Z.L."/>
            <person name="Xu J."/>
            <person name="Martin F.M."/>
        </authorList>
    </citation>
    <scope>NUCLEOTIDE SEQUENCE</scope>
    <source>
        <strain evidence="1">ATCC 28755</strain>
    </source>
</reference>
<evidence type="ECO:0000313" key="2">
    <source>
        <dbReference type="Proteomes" id="UP000790377"/>
    </source>
</evidence>
<accession>A0ACB8AC34</accession>
<evidence type="ECO:0000313" key="1">
    <source>
        <dbReference type="EMBL" id="KAH7910243.1"/>
    </source>
</evidence>
<proteinExistence type="predicted"/>
<sequence length="227" mass="24507">MATKSKSIISMSPAFLSQSKSTLVDFGKPYRNEALVRMRNNTAGFGVLFLLTNLLPIPTIWTSLKVILSERSSSTVWTLLLSGSELALFGLFALNMLQAAIALKYPRRPLPPMPSPAKALPMSPPSQSTRTRLFSPNSSPQSQKSFSSSYIASPKSTPSRTLQYSSPTIPSPFNASINSSTISMPQSPSPSISSPLAAYRGRHSQSTGHAFNGSLLSRLAHDSDEED</sequence>
<protein>
    <submittedName>
        <fullName evidence="1">Uncharacterized protein</fullName>
    </submittedName>
</protein>
<comment type="caution">
    <text evidence="1">The sequence shown here is derived from an EMBL/GenBank/DDBJ whole genome shotgun (WGS) entry which is preliminary data.</text>
</comment>
<keyword evidence="2" id="KW-1185">Reference proteome</keyword>
<organism evidence="1 2">
    <name type="scientific">Hygrophoropsis aurantiaca</name>
    <dbReference type="NCBI Taxonomy" id="72124"/>
    <lineage>
        <taxon>Eukaryota</taxon>
        <taxon>Fungi</taxon>
        <taxon>Dikarya</taxon>
        <taxon>Basidiomycota</taxon>
        <taxon>Agaricomycotina</taxon>
        <taxon>Agaricomycetes</taxon>
        <taxon>Agaricomycetidae</taxon>
        <taxon>Boletales</taxon>
        <taxon>Coniophorineae</taxon>
        <taxon>Hygrophoropsidaceae</taxon>
        <taxon>Hygrophoropsis</taxon>
    </lineage>
</organism>
<dbReference type="Proteomes" id="UP000790377">
    <property type="component" value="Unassembled WGS sequence"/>
</dbReference>
<gene>
    <name evidence="1" type="ORF">BJ138DRAFT_132791</name>
</gene>
<dbReference type="EMBL" id="MU267721">
    <property type="protein sequence ID" value="KAH7910243.1"/>
    <property type="molecule type" value="Genomic_DNA"/>
</dbReference>